<gene>
    <name evidence="1" type="ORF">B9G39_23580</name>
</gene>
<keyword evidence="2" id="KW-1185">Reference proteome</keyword>
<protein>
    <submittedName>
        <fullName evidence="1">Uncharacterized protein</fullName>
    </submittedName>
</protein>
<organism evidence="1 2">
    <name type="scientific">Zooshikella ganghwensis</name>
    <dbReference type="NCBI Taxonomy" id="202772"/>
    <lineage>
        <taxon>Bacteria</taxon>
        <taxon>Pseudomonadati</taxon>
        <taxon>Pseudomonadota</taxon>
        <taxon>Gammaproteobacteria</taxon>
        <taxon>Oceanospirillales</taxon>
        <taxon>Zooshikellaceae</taxon>
        <taxon>Zooshikella</taxon>
    </lineage>
</organism>
<accession>A0A4P9VWB6</accession>
<evidence type="ECO:0000313" key="2">
    <source>
        <dbReference type="Proteomes" id="UP000257039"/>
    </source>
</evidence>
<name>A0A4P9VWB6_9GAMM</name>
<evidence type="ECO:0000313" key="1">
    <source>
        <dbReference type="EMBL" id="RDH46190.1"/>
    </source>
</evidence>
<proteinExistence type="predicted"/>
<dbReference type="AlphaFoldDB" id="A0A4P9VWB6"/>
<reference evidence="1 2" key="1">
    <citation type="submission" date="2017-04" db="EMBL/GenBank/DDBJ databases">
        <title>Draft genome sequence of Zooshikella ganghwensis VG4 isolated from Red Sea sediments.</title>
        <authorList>
            <person name="Rehman Z."/>
            <person name="Alam I."/>
            <person name="Kamau A."/>
            <person name="Bajic V."/>
            <person name="Leiknes T."/>
        </authorList>
    </citation>
    <scope>NUCLEOTIDE SEQUENCE [LARGE SCALE GENOMIC DNA]</scope>
    <source>
        <strain evidence="1 2">VG4</strain>
    </source>
</reference>
<dbReference type="EMBL" id="NDXW01000001">
    <property type="protein sequence ID" value="RDH46190.1"/>
    <property type="molecule type" value="Genomic_DNA"/>
</dbReference>
<comment type="caution">
    <text evidence="1">The sequence shown here is derived from an EMBL/GenBank/DDBJ whole genome shotgun (WGS) entry which is preliminary data.</text>
</comment>
<sequence>MGVGIIDGDGYISSSLLLDNQKRFCFINTQQQSVSVAPQYSIKAKPQMSSITDVDNQLKNPEWLATHGVSDVDLPSSGMQSTEEQIIANLMEQGFTETSIDAMMAEYQKANQAAGGTDRSIDDDVIVRHFLLERTYGMLLYPIDRGSLVTGDLTRLTSLQAPQLEGADPHQVAWKGKPLDHLVYANTLSPIADIKLHAPYLSGIVAFVKK</sequence>
<dbReference type="Proteomes" id="UP000257039">
    <property type="component" value="Unassembled WGS sequence"/>
</dbReference>